<keyword evidence="1" id="KW-1133">Transmembrane helix</keyword>
<comment type="caution">
    <text evidence="3">The sequence shown here is derived from an EMBL/GenBank/DDBJ whole genome shotgun (WGS) entry which is preliminary data.</text>
</comment>
<dbReference type="PANTHER" id="PTHR42470:SF2">
    <property type="match status" value="1"/>
</dbReference>
<dbReference type="InterPro" id="IPR057684">
    <property type="entry name" value="DUF7924"/>
</dbReference>
<evidence type="ECO:0000313" key="4">
    <source>
        <dbReference type="Proteomes" id="UP001303115"/>
    </source>
</evidence>
<keyword evidence="4" id="KW-1185">Reference proteome</keyword>
<dbReference type="EMBL" id="MU854727">
    <property type="protein sequence ID" value="KAK4031685.1"/>
    <property type="molecule type" value="Genomic_DNA"/>
</dbReference>
<dbReference type="Pfam" id="PF25545">
    <property type="entry name" value="DUF7924"/>
    <property type="match status" value="1"/>
</dbReference>
<feature type="domain" description="DUF7924" evidence="2">
    <location>
        <begin position="140"/>
        <end position="193"/>
    </location>
</feature>
<feature type="transmembrane region" description="Helical" evidence="1">
    <location>
        <begin position="143"/>
        <end position="167"/>
    </location>
</feature>
<gene>
    <name evidence="3" type="ORF">C8A01DRAFT_41869</name>
</gene>
<sequence length="208" mass="22494">MDIVRSTTLIQLSLQTTSLPASVGERTAAAALQAGRYLYAGRQFAVGLARLQLEVFGTVEKPPGVDPSMAVNFWDQPQYKALKALCGGIKFRSSGHTSLSKLGFGLILGMSGVLVLLSFADVVSGKPSTYNPPSSFVAARDQYFFMATYYMYFPLLACEVKCGAAALEIADRQNAYSMTLAVRGIVELFRAVKLFAFAKASPTFFAKK</sequence>
<evidence type="ECO:0000313" key="3">
    <source>
        <dbReference type="EMBL" id="KAK4031685.1"/>
    </source>
</evidence>
<reference evidence="4" key="1">
    <citation type="journal article" date="2023" name="Mol. Phylogenet. Evol.">
        <title>Genome-scale phylogeny and comparative genomics of the fungal order Sordariales.</title>
        <authorList>
            <person name="Hensen N."/>
            <person name="Bonometti L."/>
            <person name="Westerberg I."/>
            <person name="Brannstrom I.O."/>
            <person name="Guillou S."/>
            <person name="Cros-Aarteil S."/>
            <person name="Calhoun S."/>
            <person name="Haridas S."/>
            <person name="Kuo A."/>
            <person name="Mondo S."/>
            <person name="Pangilinan J."/>
            <person name="Riley R."/>
            <person name="LaButti K."/>
            <person name="Andreopoulos B."/>
            <person name="Lipzen A."/>
            <person name="Chen C."/>
            <person name="Yan M."/>
            <person name="Daum C."/>
            <person name="Ng V."/>
            <person name="Clum A."/>
            <person name="Steindorff A."/>
            <person name="Ohm R.A."/>
            <person name="Martin F."/>
            <person name="Silar P."/>
            <person name="Natvig D.O."/>
            <person name="Lalanne C."/>
            <person name="Gautier V."/>
            <person name="Ament-Velasquez S.L."/>
            <person name="Kruys A."/>
            <person name="Hutchinson M.I."/>
            <person name="Powell A.J."/>
            <person name="Barry K."/>
            <person name="Miller A.N."/>
            <person name="Grigoriev I.V."/>
            <person name="Debuchy R."/>
            <person name="Gladieux P."/>
            <person name="Hiltunen Thoren M."/>
            <person name="Johannesson H."/>
        </authorList>
    </citation>
    <scope>NUCLEOTIDE SEQUENCE [LARGE SCALE GENOMIC DNA]</scope>
    <source>
        <strain evidence="4">CBS 284.82</strain>
    </source>
</reference>
<dbReference type="Proteomes" id="UP001303115">
    <property type="component" value="Unassembled WGS sequence"/>
</dbReference>
<dbReference type="AlphaFoldDB" id="A0AAN6P6J5"/>
<protein>
    <recommendedName>
        <fullName evidence="2">DUF7924 domain-containing protein</fullName>
    </recommendedName>
</protein>
<keyword evidence="1" id="KW-0812">Transmembrane</keyword>
<name>A0AAN6P6J5_9PEZI</name>
<evidence type="ECO:0000256" key="1">
    <source>
        <dbReference type="SAM" id="Phobius"/>
    </source>
</evidence>
<keyword evidence="1" id="KW-0472">Membrane</keyword>
<accession>A0AAN6P6J5</accession>
<evidence type="ECO:0000259" key="2">
    <source>
        <dbReference type="Pfam" id="PF25545"/>
    </source>
</evidence>
<proteinExistence type="predicted"/>
<feature type="transmembrane region" description="Helical" evidence="1">
    <location>
        <begin position="102"/>
        <end position="123"/>
    </location>
</feature>
<feature type="non-terminal residue" evidence="3">
    <location>
        <position position="208"/>
    </location>
</feature>
<organism evidence="3 4">
    <name type="scientific">Parachaetomium inaequale</name>
    <dbReference type="NCBI Taxonomy" id="2588326"/>
    <lineage>
        <taxon>Eukaryota</taxon>
        <taxon>Fungi</taxon>
        <taxon>Dikarya</taxon>
        <taxon>Ascomycota</taxon>
        <taxon>Pezizomycotina</taxon>
        <taxon>Sordariomycetes</taxon>
        <taxon>Sordariomycetidae</taxon>
        <taxon>Sordariales</taxon>
        <taxon>Chaetomiaceae</taxon>
        <taxon>Parachaetomium</taxon>
    </lineage>
</organism>
<dbReference type="PANTHER" id="PTHR42470">
    <property type="entry name" value="VAST DOMAIN-CONTAINING PROTEIN"/>
    <property type="match status" value="1"/>
</dbReference>